<accession>A0A382V486</accession>
<evidence type="ECO:0000313" key="1">
    <source>
        <dbReference type="EMBL" id="SVD41366.1"/>
    </source>
</evidence>
<proteinExistence type="predicted"/>
<protein>
    <recommendedName>
        <fullName evidence="2">Outer membrane protein beta-barrel domain-containing protein</fullName>
    </recommendedName>
</protein>
<reference evidence="1" key="1">
    <citation type="submission" date="2018-05" db="EMBL/GenBank/DDBJ databases">
        <authorList>
            <person name="Lanie J.A."/>
            <person name="Ng W.-L."/>
            <person name="Kazmierczak K.M."/>
            <person name="Andrzejewski T.M."/>
            <person name="Davidsen T.M."/>
            <person name="Wayne K.J."/>
            <person name="Tettelin H."/>
            <person name="Glass J.I."/>
            <person name="Rusch D."/>
            <person name="Podicherti R."/>
            <person name="Tsui H.-C.T."/>
            <person name="Winkler M.E."/>
        </authorList>
    </citation>
    <scope>NUCLEOTIDE SEQUENCE</scope>
</reference>
<gene>
    <name evidence="1" type="ORF">METZ01_LOCUS394220</name>
</gene>
<name>A0A382V486_9ZZZZ</name>
<sequence>MIKRMLTAASLTLILSSGFAQSNTIYFELLGNGLLYSLNYDRMVTDNISVRAGYGGLTVSQMRADPTGFGIITEDVKITMIPVLANYLRGEGNHKLEMGAGVVLVSVDWTGTMEELGSFSLGADGAIPTGNFGYRYQKSEGGFFFKASLCPFFADAVVTSFGLGFGYSF</sequence>
<dbReference type="EMBL" id="UINC01149100">
    <property type="protein sequence ID" value="SVD41366.1"/>
    <property type="molecule type" value="Genomic_DNA"/>
</dbReference>
<dbReference type="AlphaFoldDB" id="A0A382V486"/>
<evidence type="ECO:0008006" key="2">
    <source>
        <dbReference type="Google" id="ProtNLM"/>
    </source>
</evidence>
<organism evidence="1">
    <name type="scientific">marine metagenome</name>
    <dbReference type="NCBI Taxonomy" id="408172"/>
    <lineage>
        <taxon>unclassified sequences</taxon>
        <taxon>metagenomes</taxon>
        <taxon>ecological metagenomes</taxon>
    </lineage>
</organism>